<keyword evidence="1" id="KW-0732">Signal</keyword>
<feature type="signal peptide" evidence="1">
    <location>
        <begin position="1"/>
        <end position="24"/>
    </location>
</feature>
<keyword evidence="3" id="KW-1185">Reference proteome</keyword>
<dbReference type="Proteomes" id="UP001153069">
    <property type="component" value="Unassembled WGS sequence"/>
</dbReference>
<accession>A0A9N8H1Q8</accession>
<name>A0A9N8H1Q8_9STRA</name>
<protein>
    <submittedName>
        <fullName evidence="2">Uncharacterized protein</fullName>
    </submittedName>
</protein>
<organism evidence="2 3">
    <name type="scientific">Seminavis robusta</name>
    <dbReference type="NCBI Taxonomy" id="568900"/>
    <lineage>
        <taxon>Eukaryota</taxon>
        <taxon>Sar</taxon>
        <taxon>Stramenopiles</taxon>
        <taxon>Ochrophyta</taxon>
        <taxon>Bacillariophyta</taxon>
        <taxon>Bacillariophyceae</taxon>
        <taxon>Bacillariophycidae</taxon>
        <taxon>Naviculales</taxon>
        <taxon>Naviculaceae</taxon>
        <taxon>Seminavis</taxon>
    </lineage>
</organism>
<evidence type="ECO:0000313" key="3">
    <source>
        <dbReference type="Proteomes" id="UP001153069"/>
    </source>
</evidence>
<proteinExistence type="predicted"/>
<dbReference type="OrthoDB" id="199820at2759"/>
<sequence length="257" mass="28803">MPNLSVFLPLLLLLLVATFAVTSAFVAVQLPQQHQRTTATSTCSTLWSSSAVYPQDEKAQTLLESSDFAIAPNDLIDLAKKVQYETQVGILDGGECLADDITFRAAVVEIEGKELYLQAVKTLNFTSFFDVNATVFGWHVDPVLPNRVYYNSHTTAVHSQKPFFGVQPKGKELVLPPQLYHMDFTPDGKVQEFGFYTVDRNYGNTGGLGGAYAYFYGLGRPLPYPECQPYRKSFRRRIFDGLIRLSQALPKRTKKEE</sequence>
<evidence type="ECO:0000256" key="1">
    <source>
        <dbReference type="SAM" id="SignalP"/>
    </source>
</evidence>
<comment type="caution">
    <text evidence="2">The sequence shown here is derived from an EMBL/GenBank/DDBJ whole genome shotgun (WGS) entry which is preliminary data.</text>
</comment>
<dbReference type="EMBL" id="CAICTM010000046">
    <property type="protein sequence ID" value="CAB9498833.1"/>
    <property type="molecule type" value="Genomic_DNA"/>
</dbReference>
<gene>
    <name evidence="2" type="ORF">SEMRO_46_G027550.1</name>
</gene>
<evidence type="ECO:0000313" key="2">
    <source>
        <dbReference type="EMBL" id="CAB9498833.1"/>
    </source>
</evidence>
<feature type="chain" id="PRO_5040156708" evidence="1">
    <location>
        <begin position="25"/>
        <end position="257"/>
    </location>
</feature>
<dbReference type="AlphaFoldDB" id="A0A9N8H1Q8"/>
<reference evidence="2" key="1">
    <citation type="submission" date="2020-06" db="EMBL/GenBank/DDBJ databases">
        <authorList>
            <consortium name="Plant Systems Biology data submission"/>
        </authorList>
    </citation>
    <scope>NUCLEOTIDE SEQUENCE</scope>
    <source>
        <strain evidence="2">D6</strain>
    </source>
</reference>